<dbReference type="OrthoDB" id="5736081at2"/>
<dbReference type="RefSeq" id="WP_085081356.1">
    <property type="nucleotide sequence ID" value="NZ_JACKRZ010000005.1"/>
</dbReference>
<dbReference type="SUPFAM" id="SSF52218">
    <property type="entry name" value="Flavoproteins"/>
    <property type="match status" value="1"/>
</dbReference>
<keyword evidence="3" id="KW-1185">Reference proteome</keyword>
<feature type="domain" description="NADPH-dependent FMN reductase-like" evidence="1">
    <location>
        <begin position="39"/>
        <end position="125"/>
    </location>
</feature>
<proteinExistence type="predicted"/>
<organism evidence="2 3">
    <name type="scientific">Mycobacterium palustre</name>
    <dbReference type="NCBI Taxonomy" id="153971"/>
    <lineage>
        <taxon>Bacteria</taxon>
        <taxon>Bacillati</taxon>
        <taxon>Actinomycetota</taxon>
        <taxon>Actinomycetes</taxon>
        <taxon>Mycobacteriales</taxon>
        <taxon>Mycobacteriaceae</taxon>
        <taxon>Mycobacterium</taxon>
        <taxon>Mycobacterium simiae complex</taxon>
    </lineage>
</organism>
<accession>A0A1X1YZ51</accession>
<dbReference type="InterPro" id="IPR029039">
    <property type="entry name" value="Flavoprotein-like_sf"/>
</dbReference>
<gene>
    <name evidence="2" type="ORF">AWC19_22650</name>
</gene>
<reference evidence="2 3" key="1">
    <citation type="submission" date="2016-01" db="EMBL/GenBank/DDBJ databases">
        <title>The new phylogeny of the genus Mycobacterium.</title>
        <authorList>
            <person name="Tarcisio F."/>
            <person name="Conor M."/>
            <person name="Antonella G."/>
            <person name="Elisabetta G."/>
            <person name="Giulia F.S."/>
            <person name="Sara T."/>
            <person name="Anna F."/>
            <person name="Clotilde B."/>
            <person name="Roberto B."/>
            <person name="Veronica D.S."/>
            <person name="Fabio R."/>
            <person name="Monica P."/>
            <person name="Olivier J."/>
            <person name="Enrico T."/>
            <person name="Nicola S."/>
        </authorList>
    </citation>
    <scope>NUCLEOTIDE SEQUENCE [LARGE SCALE GENOMIC DNA]</scope>
    <source>
        <strain evidence="2 3">DSM 44572</strain>
    </source>
</reference>
<evidence type="ECO:0000313" key="2">
    <source>
        <dbReference type="EMBL" id="ORW16251.1"/>
    </source>
</evidence>
<dbReference type="STRING" id="153971.AWC19_22650"/>
<name>A0A1X1YZ51_9MYCO</name>
<comment type="caution">
    <text evidence="2">The sequence shown here is derived from an EMBL/GenBank/DDBJ whole genome shotgun (WGS) entry which is preliminary data.</text>
</comment>
<protein>
    <submittedName>
        <fullName evidence="2">Flavodoxin</fullName>
    </submittedName>
</protein>
<sequence>MSKTLLVVHHTPSPGTRELLEAVLAGANDPEIEGVDVVARPALAATLPDMLDADGYLFGTTANFGYMSGALKHFFDTVYYPSLDHVAGRPYGLWVHGNNDTVGAAAAVGKLATGLSLSQAADVLEVVGAVDAAVRERAYELGGTLAATLME</sequence>
<dbReference type="Pfam" id="PF03358">
    <property type="entry name" value="FMN_red"/>
    <property type="match status" value="1"/>
</dbReference>
<dbReference type="Proteomes" id="UP000193529">
    <property type="component" value="Unassembled WGS sequence"/>
</dbReference>
<dbReference type="EMBL" id="LQPJ01000156">
    <property type="protein sequence ID" value="ORW16251.1"/>
    <property type="molecule type" value="Genomic_DNA"/>
</dbReference>
<dbReference type="AlphaFoldDB" id="A0A1X1YZ51"/>
<dbReference type="InterPro" id="IPR005025">
    <property type="entry name" value="FMN_Rdtase-like_dom"/>
</dbReference>
<dbReference type="Gene3D" id="3.40.50.360">
    <property type="match status" value="1"/>
</dbReference>
<evidence type="ECO:0000313" key="3">
    <source>
        <dbReference type="Proteomes" id="UP000193529"/>
    </source>
</evidence>
<evidence type="ECO:0000259" key="1">
    <source>
        <dbReference type="Pfam" id="PF03358"/>
    </source>
</evidence>
<dbReference type="GO" id="GO:0016491">
    <property type="term" value="F:oxidoreductase activity"/>
    <property type="evidence" value="ECO:0007669"/>
    <property type="project" value="InterPro"/>
</dbReference>